<protein>
    <recommendedName>
        <fullName evidence="2">Flavin reductase like domain-containing protein</fullName>
    </recommendedName>
</protein>
<evidence type="ECO:0000259" key="2">
    <source>
        <dbReference type="SMART" id="SM00903"/>
    </source>
</evidence>
<feature type="domain" description="Flavin reductase like" evidence="2">
    <location>
        <begin position="12"/>
        <end position="158"/>
    </location>
</feature>
<evidence type="ECO:0000256" key="1">
    <source>
        <dbReference type="ARBA" id="ARBA00023002"/>
    </source>
</evidence>
<dbReference type="PANTHER" id="PTHR30466:SF1">
    <property type="entry name" value="FMN REDUCTASE (NADH) RUTF"/>
    <property type="match status" value="1"/>
</dbReference>
<sequence>MTVSNDLFKELMRRFAAGVTLVTFNENGKLGGLTVSSFCSLSMDPPLVLICIDREVASHESLEKTATFGVNICNSKQGKIAWDFANPNIDKNELVKSLPHRITDNGTPLLEGCLASMECTTTEKYDGGDHTIFVGRIEDGNFDEKAEPLVYYSSGLGEFRPNQG</sequence>
<name>A0A382HZX8_9ZZZZ</name>
<dbReference type="InterPro" id="IPR012349">
    <property type="entry name" value="Split_barrel_FMN-bd"/>
</dbReference>
<proteinExistence type="predicted"/>
<dbReference type="PANTHER" id="PTHR30466">
    <property type="entry name" value="FLAVIN REDUCTASE"/>
    <property type="match status" value="1"/>
</dbReference>
<keyword evidence="1" id="KW-0560">Oxidoreductase</keyword>
<reference evidence="3" key="1">
    <citation type="submission" date="2018-05" db="EMBL/GenBank/DDBJ databases">
        <authorList>
            <person name="Lanie J.A."/>
            <person name="Ng W.-L."/>
            <person name="Kazmierczak K.M."/>
            <person name="Andrzejewski T.M."/>
            <person name="Davidsen T.M."/>
            <person name="Wayne K.J."/>
            <person name="Tettelin H."/>
            <person name="Glass J.I."/>
            <person name="Rusch D."/>
            <person name="Podicherti R."/>
            <person name="Tsui H.-C.T."/>
            <person name="Winkler M.E."/>
        </authorList>
    </citation>
    <scope>NUCLEOTIDE SEQUENCE</scope>
</reference>
<dbReference type="AlphaFoldDB" id="A0A382HZX8"/>
<dbReference type="EMBL" id="UINC01064216">
    <property type="protein sequence ID" value="SVB92675.1"/>
    <property type="molecule type" value="Genomic_DNA"/>
</dbReference>
<dbReference type="SMART" id="SM00903">
    <property type="entry name" value="Flavin_Reduct"/>
    <property type="match status" value="1"/>
</dbReference>
<gene>
    <name evidence="3" type="ORF">METZ01_LOCUS245529</name>
</gene>
<evidence type="ECO:0000313" key="3">
    <source>
        <dbReference type="EMBL" id="SVB92675.1"/>
    </source>
</evidence>
<dbReference type="InterPro" id="IPR050268">
    <property type="entry name" value="NADH-dep_flavin_reductase"/>
</dbReference>
<dbReference type="GO" id="GO:0010181">
    <property type="term" value="F:FMN binding"/>
    <property type="evidence" value="ECO:0007669"/>
    <property type="project" value="InterPro"/>
</dbReference>
<dbReference type="SUPFAM" id="SSF50475">
    <property type="entry name" value="FMN-binding split barrel"/>
    <property type="match status" value="1"/>
</dbReference>
<dbReference type="Pfam" id="PF01613">
    <property type="entry name" value="Flavin_Reduct"/>
    <property type="match status" value="1"/>
</dbReference>
<dbReference type="Gene3D" id="2.30.110.10">
    <property type="entry name" value="Electron Transport, Fmn-binding Protein, Chain A"/>
    <property type="match status" value="1"/>
</dbReference>
<dbReference type="InterPro" id="IPR002563">
    <property type="entry name" value="Flavin_Rdtase-like_dom"/>
</dbReference>
<accession>A0A382HZX8</accession>
<dbReference type="GO" id="GO:0042602">
    <property type="term" value="F:riboflavin reductase (NADPH) activity"/>
    <property type="evidence" value="ECO:0007669"/>
    <property type="project" value="TreeGrafter"/>
</dbReference>
<organism evidence="3">
    <name type="scientific">marine metagenome</name>
    <dbReference type="NCBI Taxonomy" id="408172"/>
    <lineage>
        <taxon>unclassified sequences</taxon>
        <taxon>metagenomes</taxon>
        <taxon>ecological metagenomes</taxon>
    </lineage>
</organism>